<dbReference type="SUPFAM" id="SSF50370">
    <property type="entry name" value="Ricin B-like lectins"/>
    <property type="match status" value="1"/>
</dbReference>
<evidence type="ECO:0000313" key="3">
    <source>
        <dbReference type="EMBL" id="MFC4033901.1"/>
    </source>
</evidence>
<keyword evidence="4" id="KW-1185">Reference proteome</keyword>
<evidence type="ECO:0000256" key="1">
    <source>
        <dbReference type="SAM" id="SignalP"/>
    </source>
</evidence>
<feature type="chain" id="PRO_5047067302" evidence="1">
    <location>
        <begin position="28"/>
        <end position="457"/>
    </location>
</feature>
<sequence>MTWSRRRKMLIASTLPVAAVAMTFSTAASSTAASTAAAAAFPAHYAAPYLYINSGNAGDMAADMAATGLKDYTLAFLVPQSGCTPQWGAGGSVGSFTSQINTLKAAGGNVIPSFGGEPDGNNPNEIAQTCTSVTSLTAAYLNIVNTYGVNRLDFDIEGSVISDSAANTRRNQALAALQAQDPSVQIDYTLAVDPSGLPSTQLNLLKDAKSKGVNVNLVNIMTMDFGDGQNAFNDAESAAKATAAQLASLYGISTSAAYAKIGLTPIAGQNDDNENFTQANATALETFAATNGVQELSFWEVDGYDKGTGYAYSRIFNKITGGTTTPPPPPTSGGQITGYGGKCVDVAAASSANGTAVQLYTCNGTTAQQWTSSNGTLQSLGKCMDVTSAGTANGSKVQLYDCNGTAAQQWTHQSNGELVNAGSGKCLDATGPSSADGTRLQIWTCSASANQQWTLTS</sequence>
<dbReference type="EMBL" id="JBHSBB010000014">
    <property type="protein sequence ID" value="MFC4033901.1"/>
    <property type="molecule type" value="Genomic_DNA"/>
</dbReference>
<dbReference type="InterPro" id="IPR000772">
    <property type="entry name" value="Ricin_B_lectin"/>
</dbReference>
<dbReference type="SUPFAM" id="SSF51445">
    <property type="entry name" value="(Trans)glycosidases"/>
    <property type="match status" value="1"/>
</dbReference>
<feature type="domain" description="GH18" evidence="2">
    <location>
        <begin position="43"/>
        <end position="323"/>
    </location>
</feature>
<dbReference type="InterPro" id="IPR052750">
    <property type="entry name" value="GH18_Chitinase"/>
</dbReference>
<dbReference type="Gene3D" id="2.80.10.50">
    <property type="match status" value="1"/>
</dbReference>
<feature type="signal peptide" evidence="1">
    <location>
        <begin position="1"/>
        <end position="27"/>
    </location>
</feature>
<name>A0ABV8HVI8_9ACTN</name>
<dbReference type="Pfam" id="PF00704">
    <property type="entry name" value="Glyco_hydro_18"/>
    <property type="match status" value="1"/>
</dbReference>
<keyword evidence="1" id="KW-0732">Signal</keyword>
<dbReference type="PANTHER" id="PTHR42976:SF1">
    <property type="entry name" value="GH18 DOMAIN-CONTAINING PROTEIN-RELATED"/>
    <property type="match status" value="1"/>
</dbReference>
<dbReference type="CDD" id="cd23451">
    <property type="entry name" value="beta-trefoil_Ricin_laminarinase"/>
    <property type="match status" value="1"/>
</dbReference>
<dbReference type="Pfam" id="PF00652">
    <property type="entry name" value="Ricin_B_lectin"/>
    <property type="match status" value="1"/>
</dbReference>
<dbReference type="SMART" id="SM00458">
    <property type="entry name" value="RICIN"/>
    <property type="match status" value="1"/>
</dbReference>
<evidence type="ECO:0000313" key="4">
    <source>
        <dbReference type="Proteomes" id="UP001595765"/>
    </source>
</evidence>
<comment type="caution">
    <text evidence="3">The sequence shown here is derived from an EMBL/GenBank/DDBJ whole genome shotgun (WGS) entry which is preliminary data.</text>
</comment>
<dbReference type="RefSeq" id="WP_386431162.1">
    <property type="nucleotide sequence ID" value="NZ_JBHSBB010000014.1"/>
</dbReference>
<dbReference type="Gene3D" id="3.20.20.80">
    <property type="entry name" value="Glycosidases"/>
    <property type="match status" value="1"/>
</dbReference>
<protein>
    <submittedName>
        <fullName evidence="3">Ricin-type beta-trefoil lectin domain protein</fullName>
    </submittedName>
</protein>
<dbReference type="PROSITE" id="PS51910">
    <property type="entry name" value="GH18_2"/>
    <property type="match status" value="1"/>
</dbReference>
<dbReference type="PANTHER" id="PTHR42976">
    <property type="entry name" value="BIFUNCTIONAL CHITINASE/LYSOZYME-RELATED"/>
    <property type="match status" value="1"/>
</dbReference>
<dbReference type="InterPro" id="IPR001223">
    <property type="entry name" value="Glyco_hydro18_cat"/>
</dbReference>
<organism evidence="3 4">
    <name type="scientific">Streptomyces polygonati</name>
    <dbReference type="NCBI Taxonomy" id="1617087"/>
    <lineage>
        <taxon>Bacteria</taxon>
        <taxon>Bacillati</taxon>
        <taxon>Actinomycetota</taxon>
        <taxon>Actinomycetes</taxon>
        <taxon>Kitasatosporales</taxon>
        <taxon>Streptomycetaceae</taxon>
        <taxon>Streptomyces</taxon>
    </lineage>
</organism>
<proteinExistence type="predicted"/>
<dbReference type="InterPro" id="IPR035992">
    <property type="entry name" value="Ricin_B-like_lectins"/>
</dbReference>
<dbReference type="Proteomes" id="UP001595765">
    <property type="component" value="Unassembled WGS sequence"/>
</dbReference>
<dbReference type="InterPro" id="IPR017853">
    <property type="entry name" value="GH"/>
</dbReference>
<accession>A0ABV8HVI8</accession>
<evidence type="ECO:0000259" key="2">
    <source>
        <dbReference type="PROSITE" id="PS51910"/>
    </source>
</evidence>
<reference evidence="4" key="1">
    <citation type="journal article" date="2019" name="Int. J. Syst. Evol. Microbiol.">
        <title>The Global Catalogue of Microorganisms (GCM) 10K type strain sequencing project: providing services to taxonomists for standard genome sequencing and annotation.</title>
        <authorList>
            <consortium name="The Broad Institute Genomics Platform"/>
            <consortium name="The Broad Institute Genome Sequencing Center for Infectious Disease"/>
            <person name="Wu L."/>
            <person name="Ma J."/>
        </authorList>
    </citation>
    <scope>NUCLEOTIDE SEQUENCE [LARGE SCALE GENOMIC DNA]</scope>
    <source>
        <strain evidence="4">CGMCC 4.7237</strain>
    </source>
</reference>
<gene>
    <name evidence="3" type="ORF">ACFO3J_20800</name>
</gene>
<dbReference type="PROSITE" id="PS50231">
    <property type="entry name" value="RICIN_B_LECTIN"/>
    <property type="match status" value="1"/>
</dbReference>